<name>A0A6G7BAM9_9LACO</name>
<feature type="domain" description="DNA binding HTH" evidence="1">
    <location>
        <begin position="13"/>
        <end position="33"/>
    </location>
</feature>
<proteinExistence type="predicted"/>
<evidence type="ECO:0000259" key="1">
    <source>
        <dbReference type="Pfam" id="PF02954"/>
    </source>
</evidence>
<dbReference type="InterPro" id="IPR002197">
    <property type="entry name" value="HTH_Fis"/>
</dbReference>
<dbReference type="AlphaFoldDB" id="A0A6G7BAM9"/>
<dbReference type="EMBL" id="CP049228">
    <property type="protein sequence ID" value="QIH24385.1"/>
    <property type="molecule type" value="Genomic_DNA"/>
</dbReference>
<dbReference type="Proteomes" id="UP000501676">
    <property type="component" value="Chromosome"/>
</dbReference>
<dbReference type="GO" id="GO:0043565">
    <property type="term" value="F:sequence-specific DNA binding"/>
    <property type="evidence" value="ECO:0007669"/>
    <property type="project" value="InterPro"/>
</dbReference>
<gene>
    <name evidence="2" type="ORF">G6Z83_00345</name>
</gene>
<dbReference type="Pfam" id="PF02954">
    <property type="entry name" value="HTH_8"/>
    <property type="match status" value="1"/>
</dbReference>
<dbReference type="RefSeq" id="WP_080550271.1">
    <property type="nucleotide sequence ID" value="NZ_CP049228.1"/>
</dbReference>
<protein>
    <recommendedName>
        <fullName evidence="1">DNA binding HTH domain-containing protein</fullName>
    </recommendedName>
</protein>
<evidence type="ECO:0000313" key="2">
    <source>
        <dbReference type="EMBL" id="QIH24385.1"/>
    </source>
</evidence>
<organism evidence="2 3">
    <name type="scientific">Lactobacillus iners</name>
    <dbReference type="NCBI Taxonomy" id="147802"/>
    <lineage>
        <taxon>Bacteria</taxon>
        <taxon>Bacillati</taxon>
        <taxon>Bacillota</taxon>
        <taxon>Bacilli</taxon>
        <taxon>Lactobacillales</taxon>
        <taxon>Lactobacillaceae</taxon>
        <taxon>Lactobacillus</taxon>
    </lineage>
</organism>
<evidence type="ECO:0000313" key="3">
    <source>
        <dbReference type="Proteomes" id="UP000501676"/>
    </source>
</evidence>
<sequence>MKKQYAVIKELVDHHGNKKRAAIKLGIPIRQLYLYCIQDIH</sequence>
<accession>A0A6G7BAM9</accession>
<reference evidence="2 3" key="1">
    <citation type="submission" date="2020-02" db="EMBL/GenBank/DDBJ databases">
        <title>Complete genome sequences of six Lactobacillus iners strains isolated from the human vagina.</title>
        <authorList>
            <person name="France M.T."/>
            <person name="Rutt L."/>
            <person name="Narina S."/>
            <person name="Arbaugh S."/>
            <person name="Humphrys M.S."/>
            <person name="Ma B."/>
            <person name="Hayward M.R."/>
            <person name="Relman D."/>
            <person name="Kwon D.S."/>
            <person name="Ravel J."/>
        </authorList>
    </citation>
    <scope>NUCLEOTIDE SEQUENCE [LARGE SCALE GENOMIC DNA]</scope>
    <source>
        <strain evidence="2 3">C0210C1</strain>
    </source>
</reference>